<reference evidence="1 2" key="1">
    <citation type="journal article" date="2019" name="Mol. Biol. Evol.">
        <title>Blast fungal genomes show frequent chromosomal changes, gene gains and losses, and effector gene turnover.</title>
        <authorList>
            <person name="Gomez Luciano L.B."/>
            <person name="Jason Tsai I."/>
            <person name="Chuma I."/>
            <person name="Tosa Y."/>
            <person name="Chen Y.H."/>
            <person name="Li J.Y."/>
            <person name="Li M.Y."/>
            <person name="Jade Lu M.Y."/>
            <person name="Nakayashiki H."/>
            <person name="Li W.H."/>
        </authorList>
    </citation>
    <scope>NUCLEOTIDE SEQUENCE [LARGE SCALE GENOMIC DNA]</scope>
    <source>
        <strain evidence="1">MZ5-1-6</strain>
    </source>
</reference>
<dbReference type="EMBL" id="CP034206">
    <property type="protein sequence ID" value="QBZ58589.1"/>
    <property type="molecule type" value="Genomic_DNA"/>
</dbReference>
<proteinExistence type="predicted"/>
<accession>A0A4P7N801</accession>
<dbReference type="Proteomes" id="UP000294847">
    <property type="component" value="Chromosome 3"/>
</dbReference>
<organism evidence="1 2">
    <name type="scientific">Pyricularia oryzae</name>
    <name type="common">Rice blast fungus</name>
    <name type="synonym">Magnaporthe oryzae</name>
    <dbReference type="NCBI Taxonomy" id="318829"/>
    <lineage>
        <taxon>Eukaryota</taxon>
        <taxon>Fungi</taxon>
        <taxon>Dikarya</taxon>
        <taxon>Ascomycota</taxon>
        <taxon>Pezizomycotina</taxon>
        <taxon>Sordariomycetes</taxon>
        <taxon>Sordariomycetidae</taxon>
        <taxon>Magnaporthales</taxon>
        <taxon>Pyriculariaceae</taxon>
        <taxon>Pyricularia</taxon>
    </lineage>
</organism>
<evidence type="ECO:0000313" key="2">
    <source>
        <dbReference type="Proteomes" id="UP000294847"/>
    </source>
</evidence>
<protein>
    <submittedName>
        <fullName evidence="1">Uncharacterized protein</fullName>
    </submittedName>
</protein>
<evidence type="ECO:0000313" key="1">
    <source>
        <dbReference type="EMBL" id="QBZ58589.1"/>
    </source>
</evidence>
<gene>
    <name evidence="1" type="ORF">PoMZ_03545</name>
</gene>
<dbReference type="AlphaFoldDB" id="A0A4P7N801"/>
<name>A0A4P7N801_PYROR</name>
<sequence length="110" mass="12045">MPSFECSFQFGGSQKSIVADLHAVLMYGVRNRCSRLGYAVWRTCLSRPSALVSGGKASKARLSLLWGAKGGNRPTKNYRYSCYALEPLIGLLALHFPPSCGLIIIVHPRC</sequence>